<dbReference type="RefSeq" id="WP_311634011.1">
    <property type="nucleotide sequence ID" value="NZ_JAVRFF010000003.1"/>
</dbReference>
<keyword evidence="4 7" id="KW-0812">Transmembrane</keyword>
<accession>A0ABU2UCY0</accession>
<dbReference type="EMBL" id="JAVRFF010000003">
    <property type="protein sequence ID" value="MDT0471108.1"/>
    <property type="molecule type" value="Genomic_DNA"/>
</dbReference>
<proteinExistence type="inferred from homology"/>
<evidence type="ECO:0000256" key="2">
    <source>
        <dbReference type="ARBA" id="ARBA00022448"/>
    </source>
</evidence>
<feature type="transmembrane region" description="Helical" evidence="7">
    <location>
        <begin position="105"/>
        <end position="126"/>
    </location>
</feature>
<keyword evidence="2 7" id="KW-0813">Transport</keyword>
<organism evidence="9 10">
    <name type="scientific">Streptomyces hintoniae</name>
    <dbReference type="NCBI Taxonomy" id="3075521"/>
    <lineage>
        <taxon>Bacteria</taxon>
        <taxon>Bacillati</taxon>
        <taxon>Actinomycetota</taxon>
        <taxon>Actinomycetes</taxon>
        <taxon>Kitasatosporales</taxon>
        <taxon>Streptomycetaceae</taxon>
        <taxon>Streptomyces</taxon>
    </lineage>
</organism>
<name>A0ABU2UCY0_9ACTN</name>
<evidence type="ECO:0000256" key="7">
    <source>
        <dbReference type="RuleBase" id="RU363032"/>
    </source>
</evidence>
<feature type="transmembrane region" description="Helical" evidence="7">
    <location>
        <begin position="12"/>
        <end position="32"/>
    </location>
</feature>
<dbReference type="PANTHER" id="PTHR43163:SF6">
    <property type="entry name" value="DIPEPTIDE TRANSPORT SYSTEM PERMEASE PROTEIN DPPB-RELATED"/>
    <property type="match status" value="1"/>
</dbReference>
<dbReference type="Proteomes" id="UP001180489">
    <property type="component" value="Unassembled WGS sequence"/>
</dbReference>
<evidence type="ECO:0000256" key="6">
    <source>
        <dbReference type="ARBA" id="ARBA00023136"/>
    </source>
</evidence>
<evidence type="ECO:0000313" key="9">
    <source>
        <dbReference type="EMBL" id="MDT0471108.1"/>
    </source>
</evidence>
<dbReference type="InterPro" id="IPR000515">
    <property type="entry name" value="MetI-like"/>
</dbReference>
<keyword evidence="3" id="KW-1003">Cell membrane</keyword>
<dbReference type="PANTHER" id="PTHR43163">
    <property type="entry name" value="DIPEPTIDE TRANSPORT SYSTEM PERMEASE PROTEIN DPPB-RELATED"/>
    <property type="match status" value="1"/>
</dbReference>
<evidence type="ECO:0000259" key="8">
    <source>
        <dbReference type="PROSITE" id="PS50928"/>
    </source>
</evidence>
<evidence type="ECO:0000256" key="1">
    <source>
        <dbReference type="ARBA" id="ARBA00004651"/>
    </source>
</evidence>
<sequence>MSAVARILLRRLALLVPLLLGIVLFVFLVMRFSDVDPASAFFQGADPSPAQLRAFRERNGLLDPLPVRYVHFVGDLLHGDLGTSALTRTPVLDQVATALPLTLQLTFLGLGIAVVLALVGGVVAAIHRDRAADHVVRVLSLVGVAAPAFWLALLMIQYLALDRGWFPTGGYINPADSVTGWLRTLALPALALSLPVAAQLTRIVRTSVVEELDKDYVRTAIGAGLPPRVVVGRNVLRNALVTPLTVLGLRVGYLLGGAVVIETIFALPGMGKLMIDAVQNGDPAVVQGVALTTATGFVVVNLAIDVLYLLVNPRLRDSAR</sequence>
<dbReference type="PROSITE" id="PS50928">
    <property type="entry name" value="ABC_TM1"/>
    <property type="match status" value="1"/>
</dbReference>
<comment type="subcellular location">
    <subcellularLocation>
        <location evidence="1 7">Cell membrane</location>
        <topology evidence="1 7">Multi-pass membrane protein</topology>
    </subcellularLocation>
</comment>
<feature type="domain" description="ABC transmembrane type-1" evidence="8">
    <location>
        <begin position="99"/>
        <end position="308"/>
    </location>
</feature>
<evidence type="ECO:0000256" key="5">
    <source>
        <dbReference type="ARBA" id="ARBA00022989"/>
    </source>
</evidence>
<keyword evidence="10" id="KW-1185">Reference proteome</keyword>
<dbReference type="Pfam" id="PF00528">
    <property type="entry name" value="BPD_transp_1"/>
    <property type="match status" value="1"/>
</dbReference>
<keyword evidence="5 7" id="KW-1133">Transmembrane helix</keyword>
<dbReference type="CDD" id="cd06261">
    <property type="entry name" value="TM_PBP2"/>
    <property type="match status" value="1"/>
</dbReference>
<reference evidence="9" key="1">
    <citation type="submission" date="2024-05" db="EMBL/GenBank/DDBJ databases">
        <title>30 novel species of actinomycetes from the DSMZ collection.</title>
        <authorList>
            <person name="Nouioui I."/>
        </authorList>
    </citation>
    <scope>NUCLEOTIDE SEQUENCE</scope>
    <source>
        <strain evidence="9">DSM 41014</strain>
    </source>
</reference>
<evidence type="ECO:0000313" key="10">
    <source>
        <dbReference type="Proteomes" id="UP001180489"/>
    </source>
</evidence>
<feature type="transmembrane region" description="Helical" evidence="7">
    <location>
        <begin position="180"/>
        <end position="198"/>
    </location>
</feature>
<feature type="transmembrane region" description="Helical" evidence="7">
    <location>
        <begin position="247"/>
        <end position="268"/>
    </location>
</feature>
<protein>
    <submittedName>
        <fullName evidence="9">ABC transporter permease</fullName>
    </submittedName>
</protein>
<dbReference type="InterPro" id="IPR045621">
    <property type="entry name" value="BPD_transp_1_N"/>
</dbReference>
<dbReference type="SUPFAM" id="SSF161098">
    <property type="entry name" value="MetI-like"/>
    <property type="match status" value="1"/>
</dbReference>
<dbReference type="InterPro" id="IPR035906">
    <property type="entry name" value="MetI-like_sf"/>
</dbReference>
<gene>
    <name evidence="9" type="ORF">RM863_03020</name>
</gene>
<feature type="transmembrane region" description="Helical" evidence="7">
    <location>
        <begin position="288"/>
        <end position="311"/>
    </location>
</feature>
<feature type="transmembrane region" description="Helical" evidence="7">
    <location>
        <begin position="138"/>
        <end position="160"/>
    </location>
</feature>
<dbReference type="Gene3D" id="1.10.3720.10">
    <property type="entry name" value="MetI-like"/>
    <property type="match status" value="1"/>
</dbReference>
<keyword evidence="6 7" id="KW-0472">Membrane</keyword>
<evidence type="ECO:0000256" key="4">
    <source>
        <dbReference type="ARBA" id="ARBA00022692"/>
    </source>
</evidence>
<comment type="caution">
    <text evidence="9">The sequence shown here is derived from an EMBL/GenBank/DDBJ whole genome shotgun (WGS) entry which is preliminary data.</text>
</comment>
<comment type="similarity">
    <text evidence="7">Belongs to the binding-protein-dependent transport system permease family.</text>
</comment>
<dbReference type="Pfam" id="PF19300">
    <property type="entry name" value="BPD_transp_1_N"/>
    <property type="match status" value="1"/>
</dbReference>
<evidence type="ECO:0000256" key="3">
    <source>
        <dbReference type="ARBA" id="ARBA00022475"/>
    </source>
</evidence>